<keyword evidence="2" id="KW-0472">Membrane</keyword>
<sequence length="848" mass="96539">MIVKFEYINGKETNKIWSKVYGYTPESKADKDQLGSMYAVFKFETELEDFAIDKFAKIIIESLQTSYFEELKEYKSTLERLEESCWKMKSKIDLLLSREEEAAKIGIDIEMAIAVFKNQYLYAVTIGESKIFIEREGNFVDISEGLTDRGGQGFLKSASLEVQETDKICLTTSSGNKKLLNIEEALEKLDKKKLVEKGSQEGVSIMFIADESQNWAPEVETKELDTDKGDLPNDEKKEDNMNFIEDEDTEFVEQISEEEDTKEGKLSEDELIETQQSENAEIFENPVVVDQEETESENSAIGNIKNKALGLFSSIKQKFPRRNSTNLESSGEEEDVIVEELDEDATYSERREIQDEFEYEDTKEKTGLIRAMDLLLGSVSAVIAAVKNHFKDNKKTYAHIVNTIISKIKKTAIFAYQFFETEVMGKNMDRRVMNRRRVKRNRYIFVVLVLFIVFGSYSIINSSKNGAKLNEAVEEYETLISEYDVEIGSIEQEILNETYAAGGEDKQALIERLILLEENVASTITKLDADDVVKNKAQFFEQLRGISSSVAEAKEDVLNIESFTEPQIVADLSRQFNDSDLTDLEYSEGYLFVSDAGRDVIYRVSPELESDVEVHETEVTEPQILVRNTNGEIIVYDKDEEAVMGHFDPTDKESLKRYENLIPPSVGKPFESAIFDSNGALYEINQIHQQIFKREPAGDTFANGGAAFQSQNPPNWKQDPELSRAIDIAAPYEIYVLTEDLGVRRYLAGGPNTLERQVYINLLDSDFTAMQKATALDVNISYMAVGDSINQRVLLFQVQDNEQKNLIFTKQFRYVGTDSTIFTDIREIKIVDGYVYVLDGNRIIRLAI</sequence>
<evidence type="ECO:0000313" key="4">
    <source>
        <dbReference type="Proteomes" id="UP000714915"/>
    </source>
</evidence>
<evidence type="ECO:0000256" key="2">
    <source>
        <dbReference type="SAM" id="Phobius"/>
    </source>
</evidence>
<feature type="transmembrane region" description="Helical" evidence="2">
    <location>
        <begin position="443"/>
        <end position="460"/>
    </location>
</feature>
<reference evidence="3" key="1">
    <citation type="submission" date="2020-04" db="EMBL/GenBank/DDBJ databases">
        <authorList>
            <person name="Zhang T."/>
        </authorList>
    </citation>
    <scope>NUCLEOTIDE SEQUENCE</scope>
    <source>
        <strain evidence="3">HKST-UBA09</strain>
    </source>
</reference>
<organism evidence="3 4">
    <name type="scientific">Candidatus Dojkabacteria bacterium</name>
    <dbReference type="NCBI Taxonomy" id="2099670"/>
    <lineage>
        <taxon>Bacteria</taxon>
        <taxon>Candidatus Dojkabacteria</taxon>
    </lineage>
</organism>
<evidence type="ECO:0000313" key="3">
    <source>
        <dbReference type="EMBL" id="MCA9387322.1"/>
    </source>
</evidence>
<comment type="caution">
    <text evidence="3">The sequence shown here is derived from an EMBL/GenBank/DDBJ whole genome shotgun (WGS) entry which is preliminary data.</text>
</comment>
<feature type="coiled-coil region" evidence="1">
    <location>
        <begin position="64"/>
        <end position="91"/>
    </location>
</feature>
<dbReference type="Proteomes" id="UP000714915">
    <property type="component" value="Unassembled WGS sequence"/>
</dbReference>
<reference evidence="3" key="2">
    <citation type="journal article" date="2021" name="Microbiome">
        <title>Successional dynamics and alternative stable states in a saline activated sludge microbial community over 9 years.</title>
        <authorList>
            <person name="Wang Y."/>
            <person name="Ye J."/>
            <person name="Ju F."/>
            <person name="Liu L."/>
            <person name="Boyd J.A."/>
            <person name="Deng Y."/>
            <person name="Parks D.H."/>
            <person name="Jiang X."/>
            <person name="Yin X."/>
            <person name="Woodcroft B.J."/>
            <person name="Tyson G.W."/>
            <person name="Hugenholtz P."/>
            <person name="Polz M.F."/>
            <person name="Zhang T."/>
        </authorList>
    </citation>
    <scope>NUCLEOTIDE SEQUENCE</scope>
    <source>
        <strain evidence="3">HKST-UBA09</strain>
    </source>
</reference>
<gene>
    <name evidence="3" type="ORF">KC669_04780</name>
</gene>
<dbReference type="AlphaFoldDB" id="A0A955LBQ3"/>
<keyword evidence="1" id="KW-0175">Coiled coil</keyword>
<dbReference type="EMBL" id="JAGQLF010000088">
    <property type="protein sequence ID" value="MCA9387322.1"/>
    <property type="molecule type" value="Genomic_DNA"/>
</dbReference>
<feature type="transmembrane region" description="Helical" evidence="2">
    <location>
        <begin position="367"/>
        <end position="386"/>
    </location>
</feature>
<keyword evidence="2" id="KW-1133">Transmembrane helix</keyword>
<keyword evidence="2" id="KW-0812">Transmembrane</keyword>
<name>A0A955LBQ3_9BACT</name>
<proteinExistence type="predicted"/>
<protein>
    <submittedName>
        <fullName evidence="3">Uncharacterized protein</fullName>
    </submittedName>
</protein>
<accession>A0A955LBQ3</accession>
<evidence type="ECO:0000256" key="1">
    <source>
        <dbReference type="SAM" id="Coils"/>
    </source>
</evidence>